<evidence type="ECO:0000256" key="1">
    <source>
        <dbReference type="SAM" id="SignalP"/>
    </source>
</evidence>
<organism evidence="2 3">
    <name type="scientific">Olivibacter domesticus</name>
    <name type="common">Pseudosphingobacterium domesticum</name>
    <dbReference type="NCBI Taxonomy" id="407022"/>
    <lineage>
        <taxon>Bacteria</taxon>
        <taxon>Pseudomonadati</taxon>
        <taxon>Bacteroidota</taxon>
        <taxon>Sphingobacteriia</taxon>
        <taxon>Sphingobacteriales</taxon>
        <taxon>Sphingobacteriaceae</taxon>
        <taxon>Olivibacter</taxon>
    </lineage>
</organism>
<keyword evidence="1" id="KW-0732">Signal</keyword>
<feature type="signal peptide" evidence="1">
    <location>
        <begin position="1"/>
        <end position="19"/>
    </location>
</feature>
<reference evidence="3" key="1">
    <citation type="submission" date="2016-10" db="EMBL/GenBank/DDBJ databases">
        <authorList>
            <person name="Varghese N."/>
            <person name="Submissions S."/>
        </authorList>
    </citation>
    <scope>NUCLEOTIDE SEQUENCE [LARGE SCALE GENOMIC DNA]</scope>
    <source>
        <strain evidence="3">DSM 18733</strain>
    </source>
</reference>
<dbReference type="STRING" id="407022.SAMN05661044_00009"/>
<accession>A0A1H7G7W7</accession>
<evidence type="ECO:0000313" key="2">
    <source>
        <dbReference type="EMBL" id="SEK34231.1"/>
    </source>
</evidence>
<dbReference type="InterPro" id="IPR011486">
    <property type="entry name" value="BBP2"/>
</dbReference>
<sequence length="348" mass="37768">MKKCMTMLALSLATSYAVAQESEPLSISGSVDTYFKYDFSKYRDEDGMSNIPTYFGSEQNSVSLGMINLVLGKKVGKASFVGDLSFGPRGQNAASISGSIPNGPDNNTFNIQNLYVSYEFTDKFSMTAGYMGTFVGYEIISPTGNFNYSTSYLFSNGPFQNAGIKANYKFSDKVGLMVGLFNDWNVYQDFNGVSDFGAQLSLSPVEGWDAYINFLTGYPSGTIIDLTTSYQISEAFKLGLNAADRTNSGDDTGGYFGAALYPQYAFSDAFSLGLRGEYYKTKDFMEEEVNVEGASVLGLTLSANVKAGPLTVIPEFRLDNNSEKVFMNSSGGPTKNAAQFLIAAVYAF</sequence>
<keyword evidence="3" id="KW-1185">Reference proteome</keyword>
<dbReference type="EMBL" id="FOAF01000001">
    <property type="protein sequence ID" value="SEK34231.1"/>
    <property type="molecule type" value="Genomic_DNA"/>
</dbReference>
<dbReference type="Gene3D" id="2.40.160.10">
    <property type="entry name" value="Porin"/>
    <property type="match status" value="1"/>
</dbReference>
<protein>
    <submittedName>
        <fullName evidence="2">Putative beta-barrel porin-2, OmpL-like. bbp2</fullName>
    </submittedName>
</protein>
<dbReference type="InterPro" id="IPR023614">
    <property type="entry name" value="Porin_dom_sf"/>
</dbReference>
<gene>
    <name evidence="2" type="ORF">SAMN05661044_00009</name>
</gene>
<dbReference type="OrthoDB" id="1114561at2"/>
<feature type="chain" id="PRO_5011542224" evidence="1">
    <location>
        <begin position="20"/>
        <end position="348"/>
    </location>
</feature>
<proteinExistence type="predicted"/>
<dbReference type="RefSeq" id="WP_093316258.1">
    <property type="nucleotide sequence ID" value="NZ_FOAF01000001.1"/>
</dbReference>
<name>A0A1H7G7W7_OLID1</name>
<dbReference type="Pfam" id="PF07642">
    <property type="entry name" value="BBP2"/>
    <property type="match status" value="1"/>
</dbReference>
<evidence type="ECO:0000313" key="3">
    <source>
        <dbReference type="Proteomes" id="UP000199421"/>
    </source>
</evidence>
<dbReference type="SUPFAM" id="SSF56935">
    <property type="entry name" value="Porins"/>
    <property type="match status" value="1"/>
</dbReference>
<dbReference type="AlphaFoldDB" id="A0A1H7G7W7"/>
<dbReference type="Proteomes" id="UP000199421">
    <property type="component" value="Unassembled WGS sequence"/>
</dbReference>